<evidence type="ECO:0000313" key="2">
    <source>
        <dbReference type="EMBL" id="CAI9724042.1"/>
    </source>
</evidence>
<dbReference type="AlphaFoldDB" id="A0AA36F4D3"/>
<organism evidence="2 3">
    <name type="scientific">Octopus vulgaris</name>
    <name type="common">Common octopus</name>
    <dbReference type="NCBI Taxonomy" id="6645"/>
    <lineage>
        <taxon>Eukaryota</taxon>
        <taxon>Metazoa</taxon>
        <taxon>Spiralia</taxon>
        <taxon>Lophotrochozoa</taxon>
        <taxon>Mollusca</taxon>
        <taxon>Cephalopoda</taxon>
        <taxon>Coleoidea</taxon>
        <taxon>Octopodiformes</taxon>
        <taxon>Octopoda</taxon>
        <taxon>Incirrata</taxon>
        <taxon>Octopodidae</taxon>
        <taxon>Octopus</taxon>
    </lineage>
</organism>
<reference evidence="2" key="1">
    <citation type="submission" date="2023-08" db="EMBL/GenBank/DDBJ databases">
        <authorList>
            <person name="Alioto T."/>
            <person name="Alioto T."/>
            <person name="Gomez Garrido J."/>
        </authorList>
    </citation>
    <scope>NUCLEOTIDE SEQUENCE</scope>
</reference>
<feature type="coiled-coil region" evidence="1">
    <location>
        <begin position="193"/>
        <end position="220"/>
    </location>
</feature>
<gene>
    <name evidence="2" type="ORF">OCTVUL_1B015416</name>
</gene>
<keyword evidence="3" id="KW-1185">Reference proteome</keyword>
<accession>A0AA36F4D3</accession>
<feature type="coiled-coil region" evidence="1">
    <location>
        <begin position="555"/>
        <end position="582"/>
    </location>
</feature>
<keyword evidence="1" id="KW-0175">Coiled coil</keyword>
<dbReference type="EMBL" id="OX597819">
    <property type="protein sequence ID" value="CAI9724042.1"/>
    <property type="molecule type" value="Genomic_DNA"/>
</dbReference>
<evidence type="ECO:0000313" key="3">
    <source>
        <dbReference type="Proteomes" id="UP001162480"/>
    </source>
</evidence>
<proteinExistence type="predicted"/>
<feature type="coiled-coil region" evidence="1">
    <location>
        <begin position="383"/>
        <end position="463"/>
    </location>
</feature>
<name>A0AA36F4D3_OCTVU</name>
<dbReference type="Proteomes" id="UP001162480">
    <property type="component" value="Chromosome 6"/>
</dbReference>
<protein>
    <submittedName>
        <fullName evidence="2">Uncharacterized protein</fullName>
    </submittedName>
</protein>
<feature type="coiled-coil region" evidence="1">
    <location>
        <begin position="112"/>
        <end position="157"/>
    </location>
</feature>
<evidence type="ECO:0000256" key="1">
    <source>
        <dbReference type="SAM" id="Coils"/>
    </source>
</evidence>
<sequence length="642" mass="75712">MKVEIMSEGVKAISVALYQESGTFSFAYKLAKQFCESIKTKGIISNTDFITETKNVEEADVVNNLKSRIADAKTCIETLDYCRYKLHEELEIQSMKRFTLQLTYDELVKSINEEISHAVKQAKIQNNEELREMEESMKKLNLSLRRTSQVLSSLEAKNNVILIKRNALVLKLDKKNLAWNKQYSLKYEIQIKIYETKEKIKKLSNEIVNYQEEILKMKESLIEDHAAAIKEAKEISPLLNEVKALDDEWHAKNSIIQAELTKYKIEQSALLAKTAQVKQHTDDLHQKINTQKVNISNRSSYIESQQKITEFHAHARLTHSAQIQKVEEKYEESLNEKKASLINVKLKINQERYKTSEQKKSMHQQRRVKRTYLSHTSMSFEELKHKESELADIKTQLESAREKKIELQALLNELEKRLRILKDDCKERVQELEAFITEYGERLTILQENIQSLENKKRDLILEIRLIHEHQDYFRKSLQAEAEKRLQYYKENKLKAERIQKEALGMSEIIEKLGNDIKMFKEDFKRRLTESAAHIIEEQALEEKEIMCKYWQQKLDNDGELAKKLQSQVNELRELLQMMRKMTEFMVESTQHRELNTEEHLENISETMASCGKTMSYIYEKIYGWLQRFEDSFGEIEKIKES</sequence>